<dbReference type="PANTHER" id="PTHR31907">
    <property type="entry name" value="MLP-LIKE PROTEIN 423"/>
    <property type="match status" value="1"/>
</dbReference>
<feature type="transmembrane region" description="Helical" evidence="1">
    <location>
        <begin position="136"/>
        <end position="160"/>
    </location>
</feature>
<dbReference type="SMART" id="SM01037">
    <property type="entry name" value="Bet_v_1"/>
    <property type="match status" value="1"/>
</dbReference>
<gene>
    <name evidence="3" type="ORF">R3W88_019705</name>
</gene>
<evidence type="ECO:0000259" key="2">
    <source>
        <dbReference type="SMART" id="SM01037"/>
    </source>
</evidence>
<organism evidence="3 4">
    <name type="scientific">Solanum pinnatisectum</name>
    <name type="common">tansyleaf nightshade</name>
    <dbReference type="NCBI Taxonomy" id="50273"/>
    <lineage>
        <taxon>Eukaryota</taxon>
        <taxon>Viridiplantae</taxon>
        <taxon>Streptophyta</taxon>
        <taxon>Embryophyta</taxon>
        <taxon>Tracheophyta</taxon>
        <taxon>Spermatophyta</taxon>
        <taxon>Magnoliopsida</taxon>
        <taxon>eudicotyledons</taxon>
        <taxon>Gunneridae</taxon>
        <taxon>Pentapetalae</taxon>
        <taxon>asterids</taxon>
        <taxon>lamiids</taxon>
        <taxon>Solanales</taxon>
        <taxon>Solanaceae</taxon>
        <taxon>Solanoideae</taxon>
        <taxon>Solaneae</taxon>
        <taxon>Solanum</taxon>
    </lineage>
</organism>
<feature type="domain" description="Bet v I/Major latex protein" evidence="2">
    <location>
        <begin position="2"/>
        <end position="148"/>
    </location>
</feature>
<keyword evidence="1" id="KW-0812">Transmembrane</keyword>
<reference evidence="3 4" key="1">
    <citation type="submission" date="2023-10" db="EMBL/GenBank/DDBJ databases">
        <title>Genome-Wide Identification Analysis in wild type Solanum Pinnatisectum Reveals Some Genes Defensing Phytophthora Infestans.</title>
        <authorList>
            <person name="Sun C."/>
        </authorList>
    </citation>
    <scope>NUCLEOTIDE SEQUENCE [LARGE SCALE GENOMIC DNA]</scope>
    <source>
        <strain evidence="3">LQN</strain>
        <tissue evidence="3">Leaf</tissue>
    </source>
</reference>
<dbReference type="AlphaFoldDB" id="A0AAV9KJZ4"/>
<keyword evidence="1" id="KW-0472">Membrane</keyword>
<protein>
    <recommendedName>
        <fullName evidence="2">Bet v I/Major latex protein domain-containing protein</fullName>
    </recommendedName>
</protein>
<dbReference type="Pfam" id="PF00407">
    <property type="entry name" value="Bet_v_1"/>
    <property type="match status" value="1"/>
</dbReference>
<name>A0AAV9KJZ4_9SOLN</name>
<dbReference type="Proteomes" id="UP001311915">
    <property type="component" value="Unassembled WGS sequence"/>
</dbReference>
<keyword evidence="4" id="KW-1185">Reference proteome</keyword>
<dbReference type="SUPFAM" id="SSF55961">
    <property type="entry name" value="Bet v1-like"/>
    <property type="match status" value="1"/>
</dbReference>
<dbReference type="Gene3D" id="3.30.530.20">
    <property type="match status" value="1"/>
</dbReference>
<dbReference type="GO" id="GO:0006952">
    <property type="term" value="P:defense response"/>
    <property type="evidence" value="ECO:0007669"/>
    <property type="project" value="InterPro"/>
</dbReference>
<dbReference type="InterPro" id="IPR023393">
    <property type="entry name" value="START-like_dom_sf"/>
</dbReference>
<sequence>MGLQSVLSVKKEVKANKDVFFDVFTHKPHHVSTTCPLHVQGSELLEGVFGTVGSKVSWTYKLEGKERVSRQIIESIDEEKKTITFKEFEGDMLHEYDLYKITLHMDAKDDTDLVCWTIEYERPNENMSELICLMEFLVGLTFKYLMLCLFFEALLCLLCLPI</sequence>
<dbReference type="InterPro" id="IPR051761">
    <property type="entry name" value="MLP-like_ligand-binding"/>
</dbReference>
<accession>A0AAV9KJZ4</accession>
<keyword evidence="1" id="KW-1133">Transmembrane helix</keyword>
<dbReference type="EMBL" id="JAWPEI010000010">
    <property type="protein sequence ID" value="KAK4713798.1"/>
    <property type="molecule type" value="Genomic_DNA"/>
</dbReference>
<evidence type="ECO:0000256" key="1">
    <source>
        <dbReference type="SAM" id="Phobius"/>
    </source>
</evidence>
<proteinExistence type="predicted"/>
<evidence type="ECO:0000313" key="3">
    <source>
        <dbReference type="EMBL" id="KAK4713798.1"/>
    </source>
</evidence>
<evidence type="ECO:0000313" key="4">
    <source>
        <dbReference type="Proteomes" id="UP001311915"/>
    </source>
</evidence>
<comment type="caution">
    <text evidence="3">The sequence shown here is derived from an EMBL/GenBank/DDBJ whole genome shotgun (WGS) entry which is preliminary data.</text>
</comment>
<dbReference type="InterPro" id="IPR000916">
    <property type="entry name" value="Bet_v_I/MLP"/>
</dbReference>